<dbReference type="AlphaFoldDB" id="A0AAE0M0K3"/>
<evidence type="ECO:0000313" key="1">
    <source>
        <dbReference type="EMBL" id="KAK3314495.1"/>
    </source>
</evidence>
<evidence type="ECO:0000313" key="2">
    <source>
        <dbReference type="Proteomes" id="UP001283341"/>
    </source>
</evidence>
<accession>A0AAE0M0K3</accession>
<protein>
    <submittedName>
        <fullName evidence="1">Uncharacterized protein</fullName>
    </submittedName>
</protein>
<organism evidence="1 2">
    <name type="scientific">Apodospora peruviana</name>
    <dbReference type="NCBI Taxonomy" id="516989"/>
    <lineage>
        <taxon>Eukaryota</taxon>
        <taxon>Fungi</taxon>
        <taxon>Dikarya</taxon>
        <taxon>Ascomycota</taxon>
        <taxon>Pezizomycotina</taxon>
        <taxon>Sordariomycetes</taxon>
        <taxon>Sordariomycetidae</taxon>
        <taxon>Sordariales</taxon>
        <taxon>Lasiosphaeriaceae</taxon>
        <taxon>Apodospora</taxon>
    </lineage>
</organism>
<comment type="caution">
    <text evidence="1">The sequence shown here is derived from an EMBL/GenBank/DDBJ whole genome shotgun (WGS) entry which is preliminary data.</text>
</comment>
<reference evidence="1" key="1">
    <citation type="journal article" date="2023" name="Mol. Phylogenet. Evol.">
        <title>Genome-scale phylogeny and comparative genomics of the fungal order Sordariales.</title>
        <authorList>
            <person name="Hensen N."/>
            <person name="Bonometti L."/>
            <person name="Westerberg I."/>
            <person name="Brannstrom I.O."/>
            <person name="Guillou S."/>
            <person name="Cros-Aarteil S."/>
            <person name="Calhoun S."/>
            <person name="Haridas S."/>
            <person name="Kuo A."/>
            <person name="Mondo S."/>
            <person name="Pangilinan J."/>
            <person name="Riley R."/>
            <person name="LaButti K."/>
            <person name="Andreopoulos B."/>
            <person name="Lipzen A."/>
            <person name="Chen C."/>
            <person name="Yan M."/>
            <person name="Daum C."/>
            <person name="Ng V."/>
            <person name="Clum A."/>
            <person name="Steindorff A."/>
            <person name="Ohm R.A."/>
            <person name="Martin F."/>
            <person name="Silar P."/>
            <person name="Natvig D.O."/>
            <person name="Lalanne C."/>
            <person name="Gautier V."/>
            <person name="Ament-Velasquez S.L."/>
            <person name="Kruys A."/>
            <person name="Hutchinson M.I."/>
            <person name="Powell A.J."/>
            <person name="Barry K."/>
            <person name="Miller A.N."/>
            <person name="Grigoriev I.V."/>
            <person name="Debuchy R."/>
            <person name="Gladieux P."/>
            <person name="Hiltunen Thoren M."/>
            <person name="Johannesson H."/>
        </authorList>
    </citation>
    <scope>NUCLEOTIDE SEQUENCE</scope>
    <source>
        <strain evidence="1">CBS 118394</strain>
    </source>
</reference>
<keyword evidence="2" id="KW-1185">Reference proteome</keyword>
<name>A0AAE0M0K3_9PEZI</name>
<dbReference type="PANTHER" id="PTHR33112:SF16">
    <property type="entry name" value="HETEROKARYON INCOMPATIBILITY DOMAIN-CONTAINING PROTEIN"/>
    <property type="match status" value="1"/>
</dbReference>
<gene>
    <name evidence="1" type="ORF">B0H66DRAFT_627032</name>
</gene>
<dbReference type="EMBL" id="JAUEDM010000006">
    <property type="protein sequence ID" value="KAK3314495.1"/>
    <property type="molecule type" value="Genomic_DNA"/>
</dbReference>
<dbReference type="Proteomes" id="UP001283341">
    <property type="component" value="Unassembled WGS sequence"/>
</dbReference>
<reference evidence="1" key="2">
    <citation type="submission" date="2023-06" db="EMBL/GenBank/DDBJ databases">
        <authorList>
            <consortium name="Lawrence Berkeley National Laboratory"/>
            <person name="Haridas S."/>
            <person name="Hensen N."/>
            <person name="Bonometti L."/>
            <person name="Westerberg I."/>
            <person name="Brannstrom I.O."/>
            <person name="Guillou S."/>
            <person name="Cros-Aarteil S."/>
            <person name="Calhoun S."/>
            <person name="Kuo A."/>
            <person name="Mondo S."/>
            <person name="Pangilinan J."/>
            <person name="Riley R."/>
            <person name="Labutti K."/>
            <person name="Andreopoulos B."/>
            <person name="Lipzen A."/>
            <person name="Chen C."/>
            <person name="Yanf M."/>
            <person name="Daum C."/>
            <person name="Ng V."/>
            <person name="Clum A."/>
            <person name="Steindorff A."/>
            <person name="Ohm R."/>
            <person name="Martin F."/>
            <person name="Silar P."/>
            <person name="Natvig D."/>
            <person name="Lalanne C."/>
            <person name="Gautier V."/>
            <person name="Ament-Velasquez S.L."/>
            <person name="Kruys A."/>
            <person name="Hutchinson M.I."/>
            <person name="Powell A.J."/>
            <person name="Barry K."/>
            <person name="Miller A.N."/>
            <person name="Grigoriev I.V."/>
            <person name="Debuchy R."/>
            <person name="Gladieux P."/>
            <person name="Thoren M.H."/>
            <person name="Johannesson H."/>
        </authorList>
    </citation>
    <scope>NUCLEOTIDE SEQUENCE</scope>
    <source>
        <strain evidence="1">CBS 118394</strain>
    </source>
</reference>
<proteinExistence type="predicted"/>
<dbReference type="PANTHER" id="PTHR33112">
    <property type="entry name" value="DOMAIN PROTEIN, PUTATIVE-RELATED"/>
    <property type="match status" value="1"/>
</dbReference>
<sequence length="656" mass="73176">MTGRRDYMGGSHLSTGLQDIEQTGTASRAIVRIIFHLAADKGDPARDLGDVLGQYTRTTANSPGQFVSSIKSMLASCANHEGCKRTFSGCKTLDTMNSPLPTRCIRIIRSGDDNAPTVTLEKTAGKRGKYITLSHRWNNQTETTRTTAANLAERLQGHGLLGLSVLFADSFALAAKLDIFNRWGFRIRGVRMADYYQNSVFTIACPNADEARGLFSQTAVDDARVPLIRLPYRDASGRQRGYFYLFRAQKPTDEYREIVTNGELLTCGWIFQEWLLSRRVVCFTPTGLFLACQTRSPQTQARDLVVLKKRSDQERFSNDFSLKNSIMGGEYLFLPWGGLGIRLTKHVHEARYTLVTAYSNLKLTNLQDRLAALSGIADELGDAIRSHFDPRFARAKSAKKNGNERVIHRTYAEYQAGALMDAQPQGALASGPLEVLPGDRSNRTSLRDNPRARFPMLCLRAKLQPVILGRYFASEEDRYIARHVTSREVRLDGNRRMVASPLARDQIAEWASIKHPDLAQLPDDPELGLNRVIIYALHISTLHGAGSGFALGYCSKKHSVYNYLFVRAVKTLANGYERVGMGGLVGKDFDRGFEMATMRGGAACLTRSGTETSKTKPRKGLCGPDLNRHLRRDIFLVMLDLREENEVMVEPLTVDC</sequence>